<evidence type="ECO:0000313" key="3">
    <source>
        <dbReference type="Proteomes" id="UP000298663"/>
    </source>
</evidence>
<protein>
    <submittedName>
        <fullName evidence="2">Uncharacterized protein</fullName>
    </submittedName>
</protein>
<dbReference type="EMBL" id="AZBU02000002">
    <property type="protein sequence ID" value="TKR92839.1"/>
    <property type="molecule type" value="Genomic_DNA"/>
</dbReference>
<sequence length="146" mass="16525">MKSTFEVAPLICLPSALRVSSFRSNDSDSRQTKTYFPPPLIPPPSSFPGIPRLRRPIPFKLRCFARSAPRLLPVLSEQSKRTPSNDARRNRRTPKEERTQKRRTANVLSASRDFQPLPGYPPASILIPGLPLSLCAAFRRLLRQAY</sequence>
<organism evidence="2 3">
    <name type="scientific">Steinernema carpocapsae</name>
    <name type="common">Entomopathogenic nematode</name>
    <dbReference type="NCBI Taxonomy" id="34508"/>
    <lineage>
        <taxon>Eukaryota</taxon>
        <taxon>Metazoa</taxon>
        <taxon>Ecdysozoa</taxon>
        <taxon>Nematoda</taxon>
        <taxon>Chromadorea</taxon>
        <taxon>Rhabditida</taxon>
        <taxon>Tylenchina</taxon>
        <taxon>Panagrolaimomorpha</taxon>
        <taxon>Strongyloidoidea</taxon>
        <taxon>Steinernematidae</taxon>
        <taxon>Steinernema</taxon>
    </lineage>
</organism>
<reference evidence="2 3" key="1">
    <citation type="journal article" date="2015" name="Genome Biol.">
        <title>Comparative genomics of Steinernema reveals deeply conserved gene regulatory networks.</title>
        <authorList>
            <person name="Dillman A.R."/>
            <person name="Macchietto M."/>
            <person name="Porter C.F."/>
            <person name="Rogers A."/>
            <person name="Williams B."/>
            <person name="Antoshechkin I."/>
            <person name="Lee M.M."/>
            <person name="Goodwin Z."/>
            <person name="Lu X."/>
            <person name="Lewis E.E."/>
            <person name="Goodrich-Blair H."/>
            <person name="Stock S.P."/>
            <person name="Adams B.J."/>
            <person name="Sternberg P.W."/>
            <person name="Mortazavi A."/>
        </authorList>
    </citation>
    <scope>NUCLEOTIDE SEQUENCE [LARGE SCALE GENOMIC DNA]</scope>
    <source>
        <strain evidence="2 3">ALL</strain>
    </source>
</reference>
<feature type="region of interest" description="Disordered" evidence="1">
    <location>
        <begin position="74"/>
        <end position="114"/>
    </location>
</feature>
<keyword evidence="3" id="KW-1185">Reference proteome</keyword>
<evidence type="ECO:0000256" key="1">
    <source>
        <dbReference type="SAM" id="MobiDB-lite"/>
    </source>
</evidence>
<feature type="region of interest" description="Disordered" evidence="1">
    <location>
        <begin position="22"/>
        <end position="49"/>
    </location>
</feature>
<dbReference type="Proteomes" id="UP000298663">
    <property type="component" value="Unassembled WGS sequence"/>
</dbReference>
<comment type="caution">
    <text evidence="2">The sequence shown here is derived from an EMBL/GenBank/DDBJ whole genome shotgun (WGS) entry which is preliminary data.</text>
</comment>
<evidence type="ECO:0000313" key="2">
    <source>
        <dbReference type="EMBL" id="TKR92839.1"/>
    </source>
</evidence>
<proteinExistence type="predicted"/>
<gene>
    <name evidence="2" type="ORF">L596_007409</name>
</gene>
<name>A0A4U5P973_STECR</name>
<reference evidence="2 3" key="2">
    <citation type="journal article" date="2019" name="G3 (Bethesda)">
        <title>Hybrid Assembly of the Genome of the Entomopathogenic Nematode Steinernema carpocapsae Identifies the X-Chromosome.</title>
        <authorList>
            <person name="Serra L."/>
            <person name="Macchietto M."/>
            <person name="Macias-Munoz A."/>
            <person name="McGill C.J."/>
            <person name="Rodriguez I.M."/>
            <person name="Rodriguez B."/>
            <person name="Murad R."/>
            <person name="Mortazavi A."/>
        </authorList>
    </citation>
    <scope>NUCLEOTIDE SEQUENCE [LARGE SCALE GENOMIC DNA]</scope>
    <source>
        <strain evidence="2 3">ALL</strain>
    </source>
</reference>
<dbReference type="AlphaFoldDB" id="A0A4U5P973"/>
<accession>A0A4U5P973</accession>
<feature type="compositionally biased region" description="Pro residues" evidence="1">
    <location>
        <begin position="36"/>
        <end position="46"/>
    </location>
</feature>